<dbReference type="Proteomes" id="UP000077177">
    <property type="component" value="Chromosome"/>
</dbReference>
<feature type="domain" description="Cytochrome c" evidence="5">
    <location>
        <begin position="197"/>
        <end position="304"/>
    </location>
</feature>
<dbReference type="RefSeq" id="WP_066405834.1">
    <property type="nucleotide sequence ID" value="NZ_CP011390.1"/>
</dbReference>
<reference evidence="6 7" key="2">
    <citation type="journal article" date="2016" name="Int. J. Syst. Evol. Microbiol.">
        <title>Flavisolibacter tropicus sp. nov., isolated from tropical soil.</title>
        <authorList>
            <person name="Lee J.J."/>
            <person name="Kang M.S."/>
            <person name="Kim G.S."/>
            <person name="Lee C.S."/>
            <person name="Lim S."/>
            <person name="Lee J."/>
            <person name="Roh S.H."/>
            <person name="Kang H."/>
            <person name="Ha J.M."/>
            <person name="Bae S."/>
            <person name="Jung H.Y."/>
            <person name="Kim M.K."/>
        </authorList>
    </citation>
    <scope>NUCLEOTIDE SEQUENCE [LARGE SCALE GENOMIC DNA]</scope>
    <source>
        <strain evidence="6 7">LCS9</strain>
    </source>
</reference>
<dbReference type="EMBL" id="CP011390">
    <property type="protein sequence ID" value="ANE51714.1"/>
    <property type="molecule type" value="Genomic_DNA"/>
</dbReference>
<evidence type="ECO:0000256" key="1">
    <source>
        <dbReference type="ARBA" id="ARBA00022617"/>
    </source>
</evidence>
<dbReference type="AlphaFoldDB" id="A0A172TXV7"/>
<dbReference type="GO" id="GO:0020037">
    <property type="term" value="F:heme binding"/>
    <property type="evidence" value="ECO:0007669"/>
    <property type="project" value="InterPro"/>
</dbReference>
<accession>A0A172TXV7</accession>
<keyword evidence="3 4" id="KW-0408">Iron</keyword>
<gene>
    <name evidence="6" type="ORF">SY85_15620</name>
</gene>
<dbReference type="PANTHER" id="PTHR35008:SF8">
    <property type="entry name" value="ALCOHOL DEHYDROGENASE CYTOCHROME C SUBUNIT"/>
    <property type="match status" value="1"/>
</dbReference>
<keyword evidence="2 4" id="KW-0479">Metal-binding</keyword>
<keyword evidence="7" id="KW-1185">Reference proteome</keyword>
<reference evidence="7" key="1">
    <citation type="submission" date="2015-01" db="EMBL/GenBank/DDBJ databases">
        <title>Flavisolibacter sp./LCS9/ whole genome sequencing.</title>
        <authorList>
            <person name="Kim M.K."/>
            <person name="Srinivasan S."/>
            <person name="Lee J.-J."/>
        </authorList>
    </citation>
    <scope>NUCLEOTIDE SEQUENCE [LARGE SCALE GENOMIC DNA]</scope>
    <source>
        <strain evidence="7">LCS9</strain>
    </source>
</reference>
<evidence type="ECO:0000256" key="4">
    <source>
        <dbReference type="PROSITE-ProRule" id="PRU00433"/>
    </source>
</evidence>
<dbReference type="KEGG" id="fla:SY85_15620"/>
<dbReference type="InterPro" id="IPR009056">
    <property type="entry name" value="Cyt_c-like_dom"/>
</dbReference>
<dbReference type="Gene3D" id="1.10.760.10">
    <property type="entry name" value="Cytochrome c-like domain"/>
    <property type="match status" value="2"/>
</dbReference>
<evidence type="ECO:0000256" key="2">
    <source>
        <dbReference type="ARBA" id="ARBA00022723"/>
    </source>
</evidence>
<organism evidence="6 7">
    <name type="scientific">Flavisolibacter tropicus</name>
    <dbReference type="NCBI Taxonomy" id="1492898"/>
    <lineage>
        <taxon>Bacteria</taxon>
        <taxon>Pseudomonadati</taxon>
        <taxon>Bacteroidota</taxon>
        <taxon>Chitinophagia</taxon>
        <taxon>Chitinophagales</taxon>
        <taxon>Chitinophagaceae</taxon>
        <taxon>Flavisolibacter</taxon>
    </lineage>
</organism>
<dbReference type="GO" id="GO:0009055">
    <property type="term" value="F:electron transfer activity"/>
    <property type="evidence" value="ECO:0007669"/>
    <property type="project" value="InterPro"/>
</dbReference>
<dbReference type="PROSITE" id="PS51007">
    <property type="entry name" value="CYTC"/>
    <property type="match status" value="2"/>
</dbReference>
<sequence>MILKILKWTGIIILILVLGATLTVALRQHLTYERPYPNIKASTDPAIIAKGKHIVLGPGHCADCHSKVKNVDSVLKVGGEVPLTGGNTFDLPFGVFYTRNLTPDKETGIGNLTDGEIARVLRYSVKKNGEAVLPFMQAQNFSDADITAVISYLRSLKPISNKVPDHDYNIMGRVIKAFMLKPQGPTEPVRTDLKADSSIEYGRYMVMAVANCNECHTKRDEIGNYVGKPMAGGGPFVEEGKTTLTPPNLTPHPTSRIYGWTEQNFIDRFRMGRVIQHSHMPWESFGRMSDTELKAIYNYLKSLPPTPTEEAKSTPGT</sequence>
<keyword evidence="1 4" id="KW-0349">Heme</keyword>
<dbReference type="OrthoDB" id="9809720at2"/>
<evidence type="ECO:0000256" key="3">
    <source>
        <dbReference type="ARBA" id="ARBA00023004"/>
    </source>
</evidence>
<dbReference type="PATRIC" id="fig|1492898.3.peg.3392"/>
<feature type="domain" description="Cytochrome c" evidence="5">
    <location>
        <begin position="46"/>
        <end position="157"/>
    </location>
</feature>
<evidence type="ECO:0000259" key="5">
    <source>
        <dbReference type="PROSITE" id="PS51007"/>
    </source>
</evidence>
<evidence type="ECO:0000313" key="6">
    <source>
        <dbReference type="EMBL" id="ANE51714.1"/>
    </source>
</evidence>
<dbReference type="InterPro" id="IPR051459">
    <property type="entry name" value="Cytochrome_c-type_DH"/>
</dbReference>
<dbReference type="GO" id="GO:0046872">
    <property type="term" value="F:metal ion binding"/>
    <property type="evidence" value="ECO:0007669"/>
    <property type="project" value="UniProtKB-KW"/>
</dbReference>
<dbReference type="PANTHER" id="PTHR35008">
    <property type="entry name" value="BLL4482 PROTEIN-RELATED"/>
    <property type="match status" value="1"/>
</dbReference>
<dbReference type="InterPro" id="IPR036909">
    <property type="entry name" value="Cyt_c-like_dom_sf"/>
</dbReference>
<dbReference type="STRING" id="1492898.SY85_15620"/>
<proteinExistence type="predicted"/>
<dbReference type="SUPFAM" id="SSF46626">
    <property type="entry name" value="Cytochrome c"/>
    <property type="match status" value="2"/>
</dbReference>
<name>A0A172TXV7_9BACT</name>
<evidence type="ECO:0000313" key="7">
    <source>
        <dbReference type="Proteomes" id="UP000077177"/>
    </source>
</evidence>
<protein>
    <recommendedName>
        <fullName evidence="5">Cytochrome c domain-containing protein</fullName>
    </recommendedName>
</protein>